<dbReference type="EMBL" id="LNGF01000022">
    <property type="protein sequence ID" value="KYC47495.1"/>
    <property type="molecule type" value="Genomic_DNA"/>
</dbReference>
<accession>A0A150IZU0</accession>
<reference evidence="5 6" key="1">
    <citation type="journal article" date="2016" name="ISME J.">
        <title>Chasing the elusive Euryarchaeota class WSA2: genomes reveal a uniquely fastidious methyl-reducing methanogen.</title>
        <authorList>
            <person name="Nobu M.K."/>
            <person name="Narihiro T."/>
            <person name="Kuroda K."/>
            <person name="Mei R."/>
            <person name="Liu W.T."/>
        </authorList>
    </citation>
    <scope>NUCLEOTIDE SEQUENCE [LARGE SCALE GENOMIC DNA]</scope>
    <source>
        <strain evidence="2">B03fssc0709_Meth_Bin005</strain>
        <strain evidence="3">B15fssc0709_Meth_Bin003</strain>
        <strain evidence="4">BMIXfssc0709_Meth_Bin006</strain>
    </source>
</reference>
<evidence type="ECO:0000313" key="4">
    <source>
        <dbReference type="EMBL" id="KYC50395.1"/>
    </source>
</evidence>
<feature type="transmembrane region" description="Helical" evidence="1">
    <location>
        <begin position="36"/>
        <end position="57"/>
    </location>
</feature>
<protein>
    <submittedName>
        <fullName evidence="2">Uncharacterized protein</fullName>
    </submittedName>
</protein>
<evidence type="ECO:0000313" key="5">
    <source>
        <dbReference type="Proteomes" id="UP000091929"/>
    </source>
</evidence>
<dbReference type="Proteomes" id="UP000092401">
    <property type="component" value="Unassembled WGS sequence"/>
</dbReference>
<keyword evidence="1" id="KW-0812">Transmembrane</keyword>
<dbReference type="Proteomes" id="UP000092403">
    <property type="component" value="Unassembled WGS sequence"/>
</dbReference>
<accession>A0A150IK40</accession>
<sequence length="67" mass="7916">MRLNEMNSFVSAIVLALSYFVFSMFINFFLLKNNNYKIPIIGAITFSIAYLAMQKILRYRIENKIKK</sequence>
<dbReference type="Proteomes" id="UP000091929">
    <property type="component" value="Unassembled WGS sequence"/>
</dbReference>
<dbReference type="AlphaFoldDB" id="A0A150IK40"/>
<evidence type="ECO:0000256" key="1">
    <source>
        <dbReference type="SAM" id="Phobius"/>
    </source>
</evidence>
<keyword evidence="1" id="KW-1133">Transmembrane helix</keyword>
<organism evidence="2 6">
    <name type="scientific">Candidatus Methanofastidiosum methylothiophilum</name>
    <dbReference type="NCBI Taxonomy" id="1705564"/>
    <lineage>
        <taxon>Archaea</taxon>
        <taxon>Methanobacteriati</taxon>
        <taxon>Methanobacteriota</taxon>
        <taxon>Stenosarchaea group</taxon>
        <taxon>Candidatus Methanofastidiosia</taxon>
        <taxon>Candidatus Methanofastidiosales</taxon>
        <taxon>Candidatus Methanofastidiosaceae</taxon>
        <taxon>Candidatus Methanofastidiosum</taxon>
    </lineage>
</organism>
<feature type="transmembrane region" description="Helical" evidence="1">
    <location>
        <begin position="12"/>
        <end position="30"/>
    </location>
</feature>
<evidence type="ECO:0000313" key="6">
    <source>
        <dbReference type="Proteomes" id="UP000092401"/>
    </source>
</evidence>
<evidence type="ECO:0000313" key="2">
    <source>
        <dbReference type="EMBL" id="KYC45363.1"/>
    </source>
</evidence>
<keyword evidence="1" id="KW-0472">Membrane</keyword>
<evidence type="ECO:0000313" key="3">
    <source>
        <dbReference type="EMBL" id="KYC47495.1"/>
    </source>
</evidence>
<comment type="caution">
    <text evidence="2">The sequence shown here is derived from an EMBL/GenBank/DDBJ whole genome shotgun (WGS) entry which is preliminary data.</text>
</comment>
<proteinExistence type="predicted"/>
<gene>
    <name evidence="2" type="ORF">APG10_00935</name>
    <name evidence="3" type="ORF">APG11_01095</name>
    <name evidence="4" type="ORF">APG12_00823</name>
</gene>
<dbReference type="EMBL" id="LNJC01000014">
    <property type="protein sequence ID" value="KYC50395.1"/>
    <property type="molecule type" value="Genomic_DNA"/>
</dbReference>
<accession>A0A150IRL7</accession>
<name>A0A150IK40_9EURY</name>
<dbReference type="EMBL" id="LNGE01000021">
    <property type="protein sequence ID" value="KYC45363.1"/>
    <property type="molecule type" value="Genomic_DNA"/>
</dbReference>